<proteinExistence type="predicted"/>
<evidence type="ECO:0000313" key="2">
    <source>
        <dbReference type="Proteomes" id="UP001055811"/>
    </source>
</evidence>
<dbReference type="EMBL" id="CM042010">
    <property type="protein sequence ID" value="KAI3778507.1"/>
    <property type="molecule type" value="Genomic_DNA"/>
</dbReference>
<dbReference type="Proteomes" id="UP001055811">
    <property type="component" value="Linkage Group LG02"/>
</dbReference>
<comment type="caution">
    <text evidence="1">The sequence shown here is derived from an EMBL/GenBank/DDBJ whole genome shotgun (WGS) entry which is preliminary data.</text>
</comment>
<name>A0ACB9G517_CICIN</name>
<organism evidence="1 2">
    <name type="scientific">Cichorium intybus</name>
    <name type="common">Chicory</name>
    <dbReference type="NCBI Taxonomy" id="13427"/>
    <lineage>
        <taxon>Eukaryota</taxon>
        <taxon>Viridiplantae</taxon>
        <taxon>Streptophyta</taxon>
        <taxon>Embryophyta</taxon>
        <taxon>Tracheophyta</taxon>
        <taxon>Spermatophyta</taxon>
        <taxon>Magnoliopsida</taxon>
        <taxon>eudicotyledons</taxon>
        <taxon>Gunneridae</taxon>
        <taxon>Pentapetalae</taxon>
        <taxon>asterids</taxon>
        <taxon>campanulids</taxon>
        <taxon>Asterales</taxon>
        <taxon>Asteraceae</taxon>
        <taxon>Cichorioideae</taxon>
        <taxon>Cichorieae</taxon>
        <taxon>Cichoriinae</taxon>
        <taxon>Cichorium</taxon>
    </lineage>
</organism>
<accession>A0ACB9G517</accession>
<protein>
    <submittedName>
        <fullName evidence="1">Uncharacterized protein</fullName>
    </submittedName>
</protein>
<sequence length="221" mass="24636">MGLNKINRQNLPFIKLTMLSSSFSKTLFHHGDKMRELCASMVSQLFFRALILIFVFHFGVVGGTIGAVGGALIAFKIKTNLLLHVVMGAASGADLSQKITRATFEHFLYSDHYDEDVCFLHLVDIVAGVFESKLLRDQDHVFLITKVASCEKLIKLPKIEMTTNDIFDASGNASCCAICLHDFEVADAAGIFPQCEHKFHPDCISQWLRNHNSCPVCRRSI</sequence>
<reference evidence="2" key="1">
    <citation type="journal article" date="2022" name="Mol. Ecol. Resour.">
        <title>The genomes of chicory, endive, great burdock and yacon provide insights into Asteraceae palaeo-polyploidization history and plant inulin production.</title>
        <authorList>
            <person name="Fan W."/>
            <person name="Wang S."/>
            <person name="Wang H."/>
            <person name="Wang A."/>
            <person name="Jiang F."/>
            <person name="Liu H."/>
            <person name="Zhao H."/>
            <person name="Xu D."/>
            <person name="Zhang Y."/>
        </authorList>
    </citation>
    <scope>NUCLEOTIDE SEQUENCE [LARGE SCALE GENOMIC DNA]</scope>
    <source>
        <strain evidence="2">cv. Punajuju</strain>
    </source>
</reference>
<gene>
    <name evidence="1" type="ORF">L2E82_07860</name>
</gene>
<keyword evidence="2" id="KW-1185">Reference proteome</keyword>
<evidence type="ECO:0000313" key="1">
    <source>
        <dbReference type="EMBL" id="KAI3778507.1"/>
    </source>
</evidence>
<reference evidence="1 2" key="2">
    <citation type="journal article" date="2022" name="Mol. Ecol. Resour.">
        <title>The genomes of chicory, endive, great burdock and yacon provide insights into Asteraceae paleo-polyploidization history and plant inulin production.</title>
        <authorList>
            <person name="Fan W."/>
            <person name="Wang S."/>
            <person name="Wang H."/>
            <person name="Wang A."/>
            <person name="Jiang F."/>
            <person name="Liu H."/>
            <person name="Zhao H."/>
            <person name="Xu D."/>
            <person name="Zhang Y."/>
        </authorList>
    </citation>
    <scope>NUCLEOTIDE SEQUENCE [LARGE SCALE GENOMIC DNA]</scope>
    <source>
        <strain evidence="2">cv. Punajuju</strain>
        <tissue evidence="1">Leaves</tissue>
    </source>
</reference>